<feature type="binding site" evidence="2">
    <location>
        <position position="198"/>
    </location>
    <ligand>
        <name>Mn(2+)</name>
        <dbReference type="ChEBI" id="CHEBI:29035"/>
        <label>2</label>
    </ligand>
</feature>
<dbReference type="GO" id="GO:0050118">
    <property type="term" value="F:N-acetyldiaminopimelate deacetylase activity"/>
    <property type="evidence" value="ECO:0007669"/>
    <property type="project" value="UniProtKB-ARBA"/>
</dbReference>
<dbReference type="GO" id="GO:0019877">
    <property type="term" value="P:diaminopimelate biosynthetic process"/>
    <property type="evidence" value="ECO:0007669"/>
    <property type="project" value="UniProtKB-ARBA"/>
</dbReference>
<dbReference type="NCBIfam" id="TIGR01891">
    <property type="entry name" value="amidohydrolases"/>
    <property type="match status" value="1"/>
</dbReference>
<keyword evidence="2" id="KW-0464">Manganese</keyword>
<evidence type="ECO:0000313" key="6">
    <source>
        <dbReference type="Proteomes" id="UP000518300"/>
    </source>
</evidence>
<organism evidence="5 6">
    <name type="scientific">Pyxidicoccus fallax</name>
    <dbReference type="NCBI Taxonomy" id="394095"/>
    <lineage>
        <taxon>Bacteria</taxon>
        <taxon>Pseudomonadati</taxon>
        <taxon>Myxococcota</taxon>
        <taxon>Myxococcia</taxon>
        <taxon>Myxococcales</taxon>
        <taxon>Cystobacterineae</taxon>
        <taxon>Myxococcaceae</taxon>
        <taxon>Pyxidicoccus</taxon>
    </lineage>
</organism>
<dbReference type="PIRSF" id="PIRSF005962">
    <property type="entry name" value="Pept_M20D_amidohydro"/>
    <property type="match status" value="1"/>
</dbReference>
<evidence type="ECO:0000256" key="2">
    <source>
        <dbReference type="PIRSR" id="PIRSR005962-1"/>
    </source>
</evidence>
<dbReference type="InterPro" id="IPR036264">
    <property type="entry name" value="Bact_exopeptidase_dim_dom"/>
</dbReference>
<feature type="binding site" evidence="2">
    <location>
        <position position="162"/>
    </location>
    <ligand>
        <name>Mn(2+)</name>
        <dbReference type="ChEBI" id="CHEBI:29035"/>
        <label>2</label>
    </ligand>
</feature>
<keyword evidence="6" id="KW-1185">Reference proteome</keyword>
<comment type="caution">
    <text evidence="5">The sequence shown here is derived from an EMBL/GenBank/DDBJ whole genome shotgun (WGS) entry which is preliminary data.</text>
</comment>
<dbReference type="FunFam" id="3.30.70.360:FF:000001">
    <property type="entry name" value="N-acetyldiaminopimelate deacetylase"/>
    <property type="match status" value="1"/>
</dbReference>
<dbReference type="Pfam" id="PF01546">
    <property type="entry name" value="Peptidase_M20"/>
    <property type="match status" value="1"/>
</dbReference>
<evidence type="ECO:0000256" key="3">
    <source>
        <dbReference type="SAM" id="MobiDB-lite"/>
    </source>
</evidence>
<gene>
    <name evidence="5" type="ORF">HG543_19585</name>
</gene>
<reference evidence="5 6" key="1">
    <citation type="submission" date="2020-04" db="EMBL/GenBank/DDBJ databases">
        <title>Draft genome of Pyxidicoccus fallax type strain.</title>
        <authorList>
            <person name="Whitworth D.E."/>
        </authorList>
    </citation>
    <scope>NUCLEOTIDE SEQUENCE [LARGE SCALE GENOMIC DNA]</scope>
    <source>
        <strain evidence="5 6">DSM 14698</strain>
    </source>
</reference>
<feature type="binding site" evidence="2">
    <location>
        <position position="164"/>
    </location>
    <ligand>
        <name>Mn(2+)</name>
        <dbReference type="ChEBI" id="CHEBI:29035"/>
        <label>2</label>
    </ligand>
</feature>
<name>A0A848LF40_9BACT</name>
<dbReference type="AlphaFoldDB" id="A0A848LF40"/>
<dbReference type="InterPro" id="IPR011650">
    <property type="entry name" value="Peptidase_M20_dimer"/>
</dbReference>
<evidence type="ECO:0000259" key="4">
    <source>
        <dbReference type="Pfam" id="PF07687"/>
    </source>
</evidence>
<dbReference type="GO" id="GO:0046872">
    <property type="term" value="F:metal ion binding"/>
    <property type="evidence" value="ECO:0007669"/>
    <property type="project" value="UniProtKB-KW"/>
</dbReference>
<dbReference type="EMBL" id="JABBJJ010000086">
    <property type="protein sequence ID" value="NMO17044.1"/>
    <property type="molecule type" value="Genomic_DNA"/>
</dbReference>
<feature type="binding site" evidence="2">
    <location>
        <position position="435"/>
    </location>
    <ligand>
        <name>Mn(2+)</name>
        <dbReference type="ChEBI" id="CHEBI:29035"/>
        <label>2</label>
    </ligand>
</feature>
<dbReference type="SUPFAM" id="SSF53187">
    <property type="entry name" value="Zn-dependent exopeptidases"/>
    <property type="match status" value="1"/>
</dbReference>
<feature type="region of interest" description="Disordered" evidence="3">
    <location>
        <begin position="344"/>
        <end position="365"/>
    </location>
</feature>
<proteinExistence type="predicted"/>
<feature type="binding site" evidence="2">
    <location>
        <position position="225"/>
    </location>
    <ligand>
        <name>Mn(2+)</name>
        <dbReference type="ChEBI" id="CHEBI:29035"/>
        <label>2</label>
    </ligand>
</feature>
<comment type="cofactor">
    <cofactor evidence="2">
        <name>Mn(2+)</name>
        <dbReference type="ChEBI" id="CHEBI:29035"/>
    </cofactor>
    <text evidence="2">The Mn(2+) ion enhances activity.</text>
</comment>
<dbReference type="InterPro" id="IPR017439">
    <property type="entry name" value="Amidohydrolase"/>
</dbReference>
<dbReference type="InterPro" id="IPR002933">
    <property type="entry name" value="Peptidase_M20"/>
</dbReference>
<dbReference type="PANTHER" id="PTHR11014">
    <property type="entry name" value="PEPTIDASE M20 FAMILY MEMBER"/>
    <property type="match status" value="1"/>
</dbReference>
<evidence type="ECO:0000313" key="5">
    <source>
        <dbReference type="EMBL" id="NMO17044.1"/>
    </source>
</evidence>
<dbReference type="SUPFAM" id="SSF55031">
    <property type="entry name" value="Bacterial exopeptidase dimerisation domain"/>
    <property type="match status" value="1"/>
</dbReference>
<dbReference type="PANTHER" id="PTHR11014:SF63">
    <property type="entry name" value="METALLOPEPTIDASE, PUTATIVE (AFU_ORTHOLOGUE AFUA_6G09600)-RELATED"/>
    <property type="match status" value="1"/>
</dbReference>
<sequence>MHAHPESTRPPGCALLPACPSSSRTGDRLVKSLSLLAALAVGIASPAFAQQPPSPVLGGLDAVYPDLDALYRDLHQNPELSLQEEKTAAKLAERLRKLGYEVTTKVGGHGIVALLRNGKGPTVMLRTDLDGLPVEEKTGLPYASKTKVKDASGATVPTMHACGHDVHMTSWLGTATLLAKAKDQWRGTLMLVGQPAEEIGAGARAMLADGLFKRFGKPDFAVAQHTVPTAAAGTVQFTPGYSMASVDSVDVTLYGKGGHGAYPHTTVDPVVMAARTILSLQTLVSREKHPLEPAVVTVGSIHGGTKHNIIPDEVRLQLTVRTYKPEVRKALLAGIERVAKAEAMASGAPRPPDVSVTEGTPATYNDPELTKRLVAAVGRVLGEKNLSEAPSVMGGEDFSEYGRAGVPAVMLWLGITEPKRFAEAKAAGETLPSAHSPFYAPDRERTLRTGVTTLTTAALELLGKP</sequence>
<dbReference type="Proteomes" id="UP000518300">
    <property type="component" value="Unassembled WGS sequence"/>
</dbReference>
<evidence type="ECO:0000256" key="1">
    <source>
        <dbReference type="ARBA" id="ARBA00022801"/>
    </source>
</evidence>
<dbReference type="Gene3D" id="3.40.630.10">
    <property type="entry name" value="Zn peptidases"/>
    <property type="match status" value="1"/>
</dbReference>
<protein>
    <submittedName>
        <fullName evidence="5">Amidohydrolase</fullName>
    </submittedName>
</protein>
<keyword evidence="2" id="KW-0479">Metal-binding</keyword>
<keyword evidence="1 5" id="KW-0378">Hydrolase</keyword>
<feature type="domain" description="Peptidase M20 dimerisation" evidence="4">
    <location>
        <begin position="248"/>
        <end position="343"/>
    </location>
</feature>
<dbReference type="Gene3D" id="3.30.70.360">
    <property type="match status" value="1"/>
</dbReference>
<dbReference type="Pfam" id="PF07687">
    <property type="entry name" value="M20_dimer"/>
    <property type="match status" value="1"/>
</dbReference>
<accession>A0A848LF40</accession>